<evidence type="ECO:0000256" key="5">
    <source>
        <dbReference type="ARBA" id="ARBA00022989"/>
    </source>
</evidence>
<evidence type="ECO:0000313" key="8">
    <source>
        <dbReference type="EMBL" id="GBG30546.1"/>
    </source>
</evidence>
<feature type="transmembrane region" description="Helical" evidence="7">
    <location>
        <begin position="172"/>
        <end position="192"/>
    </location>
</feature>
<keyword evidence="3" id="KW-0762">Sugar transport</keyword>
<keyword evidence="2" id="KW-0813">Transport</keyword>
<feature type="transmembrane region" description="Helical" evidence="7">
    <location>
        <begin position="289"/>
        <end position="310"/>
    </location>
</feature>
<dbReference type="GO" id="GO:0005789">
    <property type="term" value="C:endoplasmic reticulum membrane"/>
    <property type="evidence" value="ECO:0007669"/>
    <property type="project" value="TreeGrafter"/>
</dbReference>
<keyword evidence="5 7" id="KW-1133">Transmembrane helix</keyword>
<evidence type="ECO:0000313" key="9">
    <source>
        <dbReference type="Proteomes" id="UP000241890"/>
    </source>
</evidence>
<gene>
    <name evidence="8" type="ORF">FCC1311_067662</name>
</gene>
<dbReference type="InterPro" id="IPR037185">
    <property type="entry name" value="EmrE-like"/>
</dbReference>
<dbReference type="OrthoDB" id="999962at2759"/>
<dbReference type="GO" id="GO:0005462">
    <property type="term" value="F:UDP-N-acetylglucosamine transmembrane transporter activity"/>
    <property type="evidence" value="ECO:0007669"/>
    <property type="project" value="TreeGrafter"/>
</dbReference>
<reference evidence="8 9" key="1">
    <citation type="submission" date="2017-12" db="EMBL/GenBank/DDBJ databases">
        <title>Sequencing, de novo assembly and annotation of complete genome of a new Thraustochytrid species, strain FCC1311.</title>
        <authorList>
            <person name="Sedici K."/>
            <person name="Godart F."/>
            <person name="Aiese Cigliano R."/>
            <person name="Sanseverino W."/>
            <person name="Barakat M."/>
            <person name="Ortet P."/>
            <person name="Marechal E."/>
            <person name="Cagnac O."/>
            <person name="Amato A."/>
        </authorList>
    </citation>
    <scope>NUCLEOTIDE SEQUENCE [LARGE SCALE GENOMIC DNA]</scope>
</reference>
<dbReference type="PANTHER" id="PTHR10778:SF4">
    <property type="entry name" value="NUCLEOTIDE SUGAR TRANSPORTER SLC35B4"/>
    <property type="match status" value="1"/>
</dbReference>
<evidence type="ECO:0000256" key="6">
    <source>
        <dbReference type="ARBA" id="ARBA00023136"/>
    </source>
</evidence>
<dbReference type="SUPFAM" id="SSF103481">
    <property type="entry name" value="Multidrug resistance efflux transporter EmrE"/>
    <property type="match status" value="2"/>
</dbReference>
<dbReference type="GO" id="GO:0005464">
    <property type="term" value="F:UDP-xylose transmembrane transporter activity"/>
    <property type="evidence" value="ECO:0007669"/>
    <property type="project" value="TreeGrafter"/>
</dbReference>
<feature type="transmembrane region" description="Helical" evidence="7">
    <location>
        <begin position="78"/>
        <end position="96"/>
    </location>
</feature>
<evidence type="ECO:0000256" key="7">
    <source>
        <dbReference type="SAM" id="Phobius"/>
    </source>
</evidence>
<feature type="transmembrane region" description="Helical" evidence="7">
    <location>
        <begin position="316"/>
        <end position="335"/>
    </location>
</feature>
<accession>A0A2R5GI24</accession>
<dbReference type="AlphaFoldDB" id="A0A2R5GI24"/>
<organism evidence="8 9">
    <name type="scientific">Hondaea fermentalgiana</name>
    <dbReference type="NCBI Taxonomy" id="2315210"/>
    <lineage>
        <taxon>Eukaryota</taxon>
        <taxon>Sar</taxon>
        <taxon>Stramenopiles</taxon>
        <taxon>Bigyra</taxon>
        <taxon>Labyrinthulomycetes</taxon>
        <taxon>Thraustochytrida</taxon>
        <taxon>Thraustochytriidae</taxon>
        <taxon>Hondaea</taxon>
    </lineage>
</organism>
<dbReference type="Pfam" id="PF08449">
    <property type="entry name" value="UAA"/>
    <property type="match status" value="1"/>
</dbReference>
<evidence type="ECO:0000256" key="4">
    <source>
        <dbReference type="ARBA" id="ARBA00022692"/>
    </source>
</evidence>
<evidence type="ECO:0000256" key="2">
    <source>
        <dbReference type="ARBA" id="ARBA00022448"/>
    </source>
</evidence>
<keyword evidence="6 7" id="KW-0472">Membrane</keyword>
<dbReference type="Proteomes" id="UP000241890">
    <property type="component" value="Unassembled WGS sequence"/>
</dbReference>
<comment type="subcellular location">
    <subcellularLocation>
        <location evidence="1">Endomembrane system</location>
        <topology evidence="1">Multi-pass membrane protein</topology>
    </subcellularLocation>
</comment>
<feature type="transmembrane region" description="Helical" evidence="7">
    <location>
        <begin position="260"/>
        <end position="282"/>
    </location>
</feature>
<dbReference type="GO" id="GO:0000139">
    <property type="term" value="C:Golgi membrane"/>
    <property type="evidence" value="ECO:0007669"/>
    <property type="project" value="TreeGrafter"/>
</dbReference>
<evidence type="ECO:0000256" key="1">
    <source>
        <dbReference type="ARBA" id="ARBA00004127"/>
    </source>
</evidence>
<comment type="caution">
    <text evidence="8">The sequence shown here is derived from an EMBL/GenBank/DDBJ whole genome shotgun (WGS) entry which is preliminary data.</text>
</comment>
<dbReference type="EMBL" id="BEYU01000077">
    <property type="protein sequence ID" value="GBG30546.1"/>
    <property type="molecule type" value="Genomic_DNA"/>
</dbReference>
<dbReference type="InterPro" id="IPR013657">
    <property type="entry name" value="SCL35B1-4/HUT1"/>
</dbReference>
<keyword evidence="4 7" id="KW-0812">Transmembrane</keyword>
<proteinExistence type="predicted"/>
<feature type="transmembrane region" description="Helical" evidence="7">
    <location>
        <begin position="47"/>
        <end position="66"/>
    </location>
</feature>
<dbReference type="PANTHER" id="PTHR10778">
    <property type="entry name" value="SOLUTE CARRIER FAMILY 35 MEMBER B"/>
    <property type="match status" value="1"/>
</dbReference>
<evidence type="ECO:0000256" key="3">
    <source>
        <dbReference type="ARBA" id="ARBA00022597"/>
    </source>
</evidence>
<name>A0A2R5GI24_9STRA</name>
<protein>
    <submittedName>
        <fullName evidence="8">UDP-xylose and UDP-N-acetylglucosamine transporter</fullName>
    </submittedName>
</protein>
<keyword evidence="9" id="KW-1185">Reference proteome</keyword>
<sequence length="353" mass="37956">MITSRDPGAGALVTLAQFAFVATLGLPDVLAWGRQGRLLKPRGIPLWFHAFITATFFTVSLLNNMALKYHIAMPLHMVFRASSLAASLLIGWAAFGKRYASHQVQGVLLVSAGILLATWADAQQKQAMAADETSPASDCCGDVGALGNSAADAKDKVQGSTTLQGAGVFQEWLFGLGLLTVALFASAALGHFQENGYKKWGKHANELKFYSHVLALPWFVIVRGQDISSHIDIWAASPTLADEIPALAATLPAALQQIPVLWVLLLGNVLSQLVCISFVYRLTAVSSTLTCTMTITFRKFLSIIFSVVYFQNPFSAKHWLGTCLVFAGVGLYSGMFSSKAQEEPSAPGTKKTN</sequence>
<dbReference type="InParanoid" id="A0A2R5GI24"/>